<evidence type="ECO:0000313" key="3">
    <source>
        <dbReference type="EMBL" id="WNR42915.1"/>
    </source>
</evidence>
<dbReference type="Proteomes" id="UP001304650">
    <property type="component" value="Chromosome"/>
</dbReference>
<dbReference type="SUPFAM" id="SSF110296">
    <property type="entry name" value="Oligoxyloglucan reducing end-specific cellobiohydrolase"/>
    <property type="match status" value="2"/>
</dbReference>
<dbReference type="InterPro" id="IPR052025">
    <property type="entry name" value="Xyloglucanase_GH74"/>
</dbReference>
<proteinExistence type="predicted"/>
<accession>A0AA96LJJ4</accession>
<feature type="signal peptide" evidence="1">
    <location>
        <begin position="1"/>
        <end position="24"/>
    </location>
</feature>
<dbReference type="SUPFAM" id="SSF49265">
    <property type="entry name" value="Fibronectin type III"/>
    <property type="match status" value="1"/>
</dbReference>
<evidence type="ECO:0000256" key="1">
    <source>
        <dbReference type="SAM" id="SignalP"/>
    </source>
</evidence>
<evidence type="ECO:0000313" key="4">
    <source>
        <dbReference type="Proteomes" id="UP001304650"/>
    </source>
</evidence>
<dbReference type="InterPro" id="IPR003961">
    <property type="entry name" value="FN3_dom"/>
</dbReference>
<organism evidence="3 4">
    <name type="scientific">Paenibacillus roseopurpureus</name>
    <dbReference type="NCBI Taxonomy" id="2918901"/>
    <lineage>
        <taxon>Bacteria</taxon>
        <taxon>Bacillati</taxon>
        <taxon>Bacillota</taxon>
        <taxon>Bacilli</taxon>
        <taxon>Bacillales</taxon>
        <taxon>Paenibacillaceae</taxon>
        <taxon>Paenibacillus</taxon>
    </lineage>
</organism>
<evidence type="ECO:0000259" key="2">
    <source>
        <dbReference type="PROSITE" id="PS50853"/>
    </source>
</evidence>
<dbReference type="Gene3D" id="2.130.10.10">
    <property type="entry name" value="YVTN repeat-like/Quinoprotein amine dehydrogenase"/>
    <property type="match status" value="5"/>
</dbReference>
<dbReference type="GO" id="GO:0010411">
    <property type="term" value="P:xyloglucan metabolic process"/>
    <property type="evidence" value="ECO:0007669"/>
    <property type="project" value="TreeGrafter"/>
</dbReference>
<dbReference type="PANTHER" id="PTHR43739:SF5">
    <property type="entry name" value="EXO-ALPHA-SIALIDASE"/>
    <property type="match status" value="1"/>
</dbReference>
<gene>
    <name evidence="3" type="ORF">MJB10_17550</name>
</gene>
<dbReference type="PANTHER" id="PTHR43739">
    <property type="entry name" value="XYLOGLUCANASE (EUROFUNG)"/>
    <property type="match status" value="1"/>
</dbReference>
<protein>
    <recommendedName>
        <fullName evidence="2">Fibronectin type-III domain-containing protein</fullName>
    </recommendedName>
</protein>
<dbReference type="CDD" id="cd15482">
    <property type="entry name" value="Sialidase_non-viral"/>
    <property type="match status" value="1"/>
</dbReference>
<keyword evidence="4" id="KW-1185">Reference proteome</keyword>
<dbReference type="RefSeq" id="WP_314796758.1">
    <property type="nucleotide sequence ID" value="NZ_CP130319.1"/>
</dbReference>
<dbReference type="Gene3D" id="2.60.120.560">
    <property type="entry name" value="Exo-inulinase, domain 1"/>
    <property type="match status" value="4"/>
</dbReference>
<dbReference type="PROSITE" id="PS50853">
    <property type="entry name" value="FN3"/>
    <property type="match status" value="1"/>
</dbReference>
<feature type="chain" id="PRO_5041648983" description="Fibronectin type-III domain-containing protein" evidence="1">
    <location>
        <begin position="25"/>
        <end position="1759"/>
    </location>
</feature>
<dbReference type="InterPro" id="IPR015943">
    <property type="entry name" value="WD40/YVTN_repeat-like_dom_sf"/>
</dbReference>
<dbReference type="EMBL" id="CP130319">
    <property type="protein sequence ID" value="WNR42915.1"/>
    <property type="molecule type" value="Genomic_DNA"/>
</dbReference>
<sequence length="1759" mass="189269">MNKHLGAFWLLLVLLLTTAVPVWAEQWEQVPLVTEESLDRGNSGGEGFQWMQGLAIDSDNGQFLVAVSDVGGIIRTENGGKQWEPSSIGFTPRGGNMIAIDPKNSNRVLIVGANGTAHPKNGLYLSTDKAKSWKPVFTHNISGNRDFRDSVAYDPSSYDAALGYTKVVYYSRIYEPKASGSPEQHPALYKSVDGGETWTEIPNSSAFGQSIIKVHPLNGYVYAANANGLFKSTDGGMTFTLKEAGPVLSTEVIASRPDEVYIVKSDGVYRSTDSGEAFVKVSEDFPLINPINLRISPVNPNQMVISDNAMSKVSGAYKQTHPYYSTDGGRTWLSSLKDNTESFGPPNVRQDKFVWSPVQADTVWGFGGDWIVKSTDGGVHFDWANNGYNGIMVGGAFQFNEKDPDLLYIGSQDYNGAFTQDGGATWRNINPTGTPYGGYVYGAVAVNPQLLISASAAGWGAPRTIRVSRDGGITFTAIDLGTDANGAKIMVNGAQTVFADPTDDHYLFVGEYRSSDQGYTWYKMDDVSGVYTSSFTGQKELYGGKGSNVLVSYDHGATWTKLTAVSGSVKDIAVDHVRKSLYVATEGKLYQYNLTAKTLTDITSRVPADQLGGKRIESVAIDPIDPSIVYAVGSADTYASDAAVARSTDAGQTWSVIMRNDRNSAIQTGLIGAREASWVRVNPKTRFAFVAGQCHGLWKIAPPGVNNSTKAVLKAAEGNGQVKLQWYGNGRMTLGNVAEMATNYMNNGNKEALLRYDMTGDEITGLRQIDTADLSLWTRHLFDDAHKAYKSFEVYRGLSAAGPYQKIAGPVTSTTLVDTEVTNGTIYYYKVVNLTDQTESAIVQAKPNAQGPEPLYVMEQPTSIRLLWKGGYGTYSVYRSDTVLWSDAVQLASGLTQTDYTDSTVVKDKPYVYFVTRTGTAGESEPTAGYPAKTYVPGTPPPPKPPLVITQGHLYNQNFDTNFAPKWLFTNASVSNKQFHTSWEASSKALYDGETYKGDYTYQVDAKVNGGGLYNRAQIVFNYLDSDNYYFLDIGSWDTATSSNTITLNARVEGGNGKIAGSATISNFNMSDKKTTIQVKYEDGGFITVTAIKDGIPTVLYNRVKDLRLPGGKVGIQTTYSDSEFDNVLITPLTNVPDPIPSMMGYQEDFSDEQAQGWSLGTMTVSGGAMGNPAYSVTQAVYDNGVMPTSFTMTTDVTLGGSADSNRAYVYFDDVDDQNYYMLEIRPTSLDLIKKVNNVVSNAGSKAIQHGNGQTIRYVIARNTDGSVSVAAVKNGVSETLFYNKIGYSPFGGKLSVGTLYSASRFDNFNIGAYAALPAPTAPVPILNSYSEDFSDGQAQGWSLGGMNVSSGALVNPSFTSVNAIYPDVKLPVAYSYQIDVNRLGDGDVNRARIYFDYVDSSNYYYLAIKPTAVSILKRINGTESTVGTVSYTNQSDAKIQYKIVRNFDGSVSVSADRTGEVTALFTGLNGIATLRGTIGAGTEYSASKFDNVAVSELIPSTAPASPALNGVLVQNLAELNWNAVTAAAGYNLYLGSSSGVYGAPLNLGNVTAYTVTGITYGTPTYVKVSAYNLAGEGTPSNEVVLSSSAVLYANSFDTTSLANWSLSGGTWTVSQATYALVQSDKEALAFAFTGLGSWTNVVASAKVTPTAFGTSGAPTFGILARVADANNRYSFLYVNGNLEISKSVGGTKTVLATKAFTAALGTTYTFQAVVNGNRLDFYVDGIKQLTASDSTFASGKFGLVTNRTAVRVDDVVIK</sequence>
<dbReference type="InterPro" id="IPR013783">
    <property type="entry name" value="Ig-like_fold"/>
</dbReference>
<keyword evidence="1" id="KW-0732">Signal</keyword>
<dbReference type="KEGG" id="proo:MJB10_17550"/>
<name>A0AA96LJJ4_9BACL</name>
<feature type="domain" description="Fibronectin type-III" evidence="2">
    <location>
        <begin position="1503"/>
        <end position="1591"/>
    </location>
</feature>
<dbReference type="InterPro" id="IPR036116">
    <property type="entry name" value="FN3_sf"/>
</dbReference>
<dbReference type="Gene3D" id="2.60.40.10">
    <property type="entry name" value="Immunoglobulins"/>
    <property type="match status" value="3"/>
</dbReference>
<reference evidence="3" key="1">
    <citation type="submission" date="2022-02" db="EMBL/GenBank/DDBJ databases">
        <title>Paenibacillus sp. MBLB1832 Whole Genome Shotgun Sequencing.</title>
        <authorList>
            <person name="Hwang C.Y."/>
            <person name="Cho E.-S."/>
            <person name="Seo M.-J."/>
        </authorList>
    </citation>
    <scope>NUCLEOTIDE SEQUENCE</scope>
    <source>
        <strain evidence="3">MBLB1832</strain>
    </source>
</reference>